<name>A0A2T4HVT3_9SPHN</name>
<proteinExistence type="predicted"/>
<dbReference type="EMBL" id="PHHF01000049">
    <property type="protein sequence ID" value="PTD19928.1"/>
    <property type="molecule type" value="Genomic_DNA"/>
</dbReference>
<accession>A0A2T4HVT3</accession>
<protein>
    <submittedName>
        <fullName evidence="1">AlpA family phage regulatory protein</fullName>
    </submittedName>
</protein>
<comment type="caution">
    <text evidence="1">The sequence shown here is derived from an EMBL/GenBank/DDBJ whole genome shotgun (WGS) entry which is preliminary data.</text>
</comment>
<evidence type="ECO:0000313" key="2">
    <source>
        <dbReference type="Proteomes" id="UP000241206"/>
    </source>
</evidence>
<organism evidence="1 2">
    <name type="scientific">Edaphosphingomonas fennica</name>
    <dbReference type="NCBI Taxonomy" id="114404"/>
    <lineage>
        <taxon>Bacteria</taxon>
        <taxon>Pseudomonadati</taxon>
        <taxon>Pseudomonadota</taxon>
        <taxon>Alphaproteobacteria</taxon>
        <taxon>Sphingomonadales</taxon>
        <taxon>Rhizorhabdaceae</taxon>
        <taxon>Edaphosphingomonas</taxon>
    </lineage>
</organism>
<dbReference type="Pfam" id="PF05930">
    <property type="entry name" value="Phage_AlpA"/>
    <property type="match status" value="1"/>
</dbReference>
<dbReference type="AlphaFoldDB" id="A0A2T4HVT3"/>
<gene>
    <name evidence="1" type="ORF">CV103_12140</name>
</gene>
<keyword evidence="2" id="KW-1185">Reference proteome</keyword>
<dbReference type="InterPro" id="IPR010260">
    <property type="entry name" value="AlpA"/>
</dbReference>
<dbReference type="Proteomes" id="UP000241206">
    <property type="component" value="Unassembled WGS sequence"/>
</dbReference>
<dbReference type="Gene3D" id="1.10.238.160">
    <property type="match status" value="1"/>
</dbReference>
<evidence type="ECO:0000313" key="1">
    <source>
        <dbReference type="EMBL" id="PTD19928.1"/>
    </source>
</evidence>
<sequence length="79" mass="8865">MTAREQNLAVLAALPPADNSNDRLIPFARVEQIAGLKRTRIYKLIREGKFPKPYKPGGFGSRWSEAEVRAWLEAVKQAA</sequence>
<reference evidence="1 2" key="1">
    <citation type="submission" date="2017-11" db="EMBL/GenBank/DDBJ databases">
        <title>Sphingomonas oleivorans sp. nov., isolated from oil-contaminated soil.</title>
        <authorList>
            <person name="Wang L."/>
            <person name="Chen L."/>
        </authorList>
    </citation>
    <scope>NUCLEOTIDE SEQUENCE [LARGE SCALE GENOMIC DNA]</scope>
    <source>
        <strain evidence="1 2">K101</strain>
    </source>
</reference>